<dbReference type="PANTHER" id="PTHR43289">
    <property type="entry name" value="MITOGEN-ACTIVATED PROTEIN KINASE KINASE KINASE 20-RELATED"/>
    <property type="match status" value="1"/>
</dbReference>
<keyword evidence="4" id="KW-0067">ATP-binding</keyword>
<dbReference type="PANTHER" id="PTHR43289:SF6">
    <property type="entry name" value="SERINE_THREONINE-PROTEIN KINASE NEKL-3"/>
    <property type="match status" value="1"/>
</dbReference>
<gene>
    <name evidence="6" type="primary">prkC_3</name>
    <name evidence="6" type="ORF">Pla163_22190</name>
</gene>
<dbReference type="Gene3D" id="1.10.510.10">
    <property type="entry name" value="Transferase(Phosphotransferase) domain 1"/>
    <property type="match status" value="1"/>
</dbReference>
<dbReference type="SUPFAM" id="SSF56112">
    <property type="entry name" value="Protein kinase-like (PK-like)"/>
    <property type="match status" value="1"/>
</dbReference>
<dbReference type="AlphaFoldDB" id="A0A518D0V0"/>
<dbReference type="GO" id="GO:0004674">
    <property type="term" value="F:protein serine/threonine kinase activity"/>
    <property type="evidence" value="ECO:0007669"/>
    <property type="project" value="UniProtKB-EC"/>
</dbReference>
<sequence>MSLRRRQRLGKYRIECRLSDSDFATVYRAHDTIEGIDVALKLPHAALVDRATLAAFRKEARTAARLDHPNILTIKTAEEIDGHFVIVTPLGVEDLGTRMQRRMSATTALDLAEQLLQGLAEAHEQKVIHLDVKPQNAILFPRGRLRLADFGIARVALRTLVGSGSGTVGYIAPEQALGQPSMRSDVFSAGLVIWQLMTKQLPKWPFDWPHPGVARARREFGDDLAAVCRRATEVREHRRFADAGRMLVAFERARTRSGL</sequence>
<protein>
    <submittedName>
        <fullName evidence="6">Serine/threonine-protein kinase PrkC</fullName>
        <ecNumber evidence="6">2.7.11.1</ecNumber>
    </submittedName>
</protein>
<organism evidence="6 7">
    <name type="scientific">Rohdeia mirabilis</name>
    <dbReference type="NCBI Taxonomy" id="2528008"/>
    <lineage>
        <taxon>Bacteria</taxon>
        <taxon>Pseudomonadati</taxon>
        <taxon>Planctomycetota</taxon>
        <taxon>Planctomycetia</taxon>
        <taxon>Planctomycetia incertae sedis</taxon>
        <taxon>Rohdeia</taxon>
    </lineage>
</organism>
<dbReference type="CDD" id="cd14014">
    <property type="entry name" value="STKc_PknB_like"/>
    <property type="match status" value="1"/>
</dbReference>
<evidence type="ECO:0000256" key="1">
    <source>
        <dbReference type="ARBA" id="ARBA00022679"/>
    </source>
</evidence>
<dbReference type="InterPro" id="IPR011009">
    <property type="entry name" value="Kinase-like_dom_sf"/>
</dbReference>
<keyword evidence="2" id="KW-0547">Nucleotide-binding</keyword>
<evidence type="ECO:0000256" key="4">
    <source>
        <dbReference type="ARBA" id="ARBA00022840"/>
    </source>
</evidence>
<keyword evidence="3 6" id="KW-0418">Kinase</keyword>
<dbReference type="Pfam" id="PF00069">
    <property type="entry name" value="Pkinase"/>
    <property type="match status" value="1"/>
</dbReference>
<dbReference type="InterPro" id="IPR000719">
    <property type="entry name" value="Prot_kinase_dom"/>
</dbReference>
<dbReference type="GO" id="GO:0005524">
    <property type="term" value="F:ATP binding"/>
    <property type="evidence" value="ECO:0007669"/>
    <property type="project" value="UniProtKB-KW"/>
</dbReference>
<keyword evidence="1 6" id="KW-0808">Transferase</keyword>
<evidence type="ECO:0000313" key="7">
    <source>
        <dbReference type="Proteomes" id="UP000319342"/>
    </source>
</evidence>
<dbReference type="Gene3D" id="3.30.200.20">
    <property type="entry name" value="Phosphorylase Kinase, domain 1"/>
    <property type="match status" value="1"/>
</dbReference>
<evidence type="ECO:0000313" key="6">
    <source>
        <dbReference type="EMBL" id="QDU85094.1"/>
    </source>
</evidence>
<reference evidence="6 7" key="1">
    <citation type="submission" date="2019-02" db="EMBL/GenBank/DDBJ databases">
        <title>Deep-cultivation of Planctomycetes and their phenomic and genomic characterization uncovers novel biology.</title>
        <authorList>
            <person name="Wiegand S."/>
            <person name="Jogler M."/>
            <person name="Boedeker C."/>
            <person name="Pinto D."/>
            <person name="Vollmers J."/>
            <person name="Rivas-Marin E."/>
            <person name="Kohn T."/>
            <person name="Peeters S.H."/>
            <person name="Heuer A."/>
            <person name="Rast P."/>
            <person name="Oberbeckmann S."/>
            <person name="Bunk B."/>
            <person name="Jeske O."/>
            <person name="Meyerdierks A."/>
            <person name="Storesund J.E."/>
            <person name="Kallscheuer N."/>
            <person name="Luecker S."/>
            <person name="Lage O.M."/>
            <person name="Pohl T."/>
            <person name="Merkel B.J."/>
            <person name="Hornburger P."/>
            <person name="Mueller R.-W."/>
            <person name="Bruemmer F."/>
            <person name="Labrenz M."/>
            <person name="Spormann A.M."/>
            <person name="Op den Camp H."/>
            <person name="Overmann J."/>
            <person name="Amann R."/>
            <person name="Jetten M.S.M."/>
            <person name="Mascher T."/>
            <person name="Medema M.H."/>
            <person name="Devos D.P."/>
            <person name="Kaster A.-K."/>
            <person name="Ovreas L."/>
            <person name="Rohde M."/>
            <person name="Galperin M.Y."/>
            <person name="Jogler C."/>
        </authorList>
    </citation>
    <scope>NUCLEOTIDE SEQUENCE [LARGE SCALE GENOMIC DNA]</scope>
    <source>
        <strain evidence="6 7">Pla163</strain>
    </source>
</reference>
<dbReference type="Proteomes" id="UP000319342">
    <property type="component" value="Chromosome"/>
</dbReference>
<dbReference type="RefSeq" id="WP_145187814.1">
    <property type="nucleotide sequence ID" value="NZ_CP036290.1"/>
</dbReference>
<dbReference type="EMBL" id="CP036290">
    <property type="protein sequence ID" value="QDU85094.1"/>
    <property type="molecule type" value="Genomic_DNA"/>
</dbReference>
<evidence type="ECO:0000256" key="2">
    <source>
        <dbReference type="ARBA" id="ARBA00022741"/>
    </source>
</evidence>
<dbReference type="OrthoDB" id="6111975at2"/>
<dbReference type="SMART" id="SM00220">
    <property type="entry name" value="S_TKc"/>
    <property type="match status" value="1"/>
</dbReference>
<keyword evidence="7" id="KW-1185">Reference proteome</keyword>
<proteinExistence type="predicted"/>
<evidence type="ECO:0000256" key="3">
    <source>
        <dbReference type="ARBA" id="ARBA00022777"/>
    </source>
</evidence>
<feature type="domain" description="Protein kinase" evidence="5">
    <location>
        <begin position="12"/>
        <end position="259"/>
    </location>
</feature>
<evidence type="ECO:0000259" key="5">
    <source>
        <dbReference type="PROSITE" id="PS50011"/>
    </source>
</evidence>
<name>A0A518D0V0_9BACT</name>
<dbReference type="PROSITE" id="PS50011">
    <property type="entry name" value="PROTEIN_KINASE_DOM"/>
    <property type="match status" value="1"/>
</dbReference>
<accession>A0A518D0V0</accession>
<dbReference type="EC" id="2.7.11.1" evidence="6"/>